<evidence type="ECO:0000256" key="6">
    <source>
        <dbReference type="PIRSR" id="PIRSR000898-1"/>
    </source>
</evidence>
<dbReference type="PANTHER" id="PTHR10161:SF14">
    <property type="entry name" value="TARTRATE-RESISTANT ACID PHOSPHATASE TYPE 5"/>
    <property type="match status" value="1"/>
</dbReference>
<dbReference type="PANTHER" id="PTHR10161">
    <property type="entry name" value="TARTRATE-RESISTANT ACID PHOSPHATASE TYPE 5"/>
    <property type="match status" value="1"/>
</dbReference>
<feature type="binding site" evidence="6">
    <location>
        <position position="107"/>
    </location>
    <ligand>
        <name>Fe cation</name>
        <dbReference type="ChEBI" id="CHEBI:24875"/>
        <label>1</label>
    </ligand>
</feature>
<evidence type="ECO:0000256" key="5">
    <source>
        <dbReference type="PIRNR" id="PIRNR000898"/>
    </source>
</evidence>
<feature type="binding site" evidence="6">
    <location>
        <position position="107"/>
    </location>
    <ligand>
        <name>Fe cation</name>
        <dbReference type="ChEBI" id="CHEBI:24875"/>
        <label>2</label>
    </ligand>
</feature>
<feature type="binding site" evidence="6">
    <location>
        <position position="272"/>
    </location>
    <ligand>
        <name>Fe cation</name>
        <dbReference type="ChEBI" id="CHEBI:24875"/>
        <label>2</label>
    </ligand>
</feature>
<evidence type="ECO:0000313" key="10">
    <source>
        <dbReference type="Proteomes" id="UP000006251"/>
    </source>
</evidence>
<dbReference type="AlphaFoldDB" id="K6YTE7"/>
<sequence length="347" mass="39769">MSQIPKSCSIYLLIAFWQLITITPTFATQPLTNEQGYYKQGQYKKSYDDKYYQTHEIKQLYADDSDVDLLILGDWGRNGHYAQRSVAKWMDIASHYLDAEMVVTTGDNFYDNGVASIDDPIWNTSFEQIYQGPNLFIDWYPTLGNHDYRGNWQAQIDYSQVSRRWELPAQYYEKLITLDDGTQAHLLFIDTSPLNPDYQGETKYQETQKQDADAQLAWLHQTLSSSKADWRIVFGHHPLYSSGKRYGATDGIKSVLEPILEKYRVHAYFAGHEHDLQHNQVEGKTVEHFISGAGSKLRPTGKVDFTRFSSSSAGFAALSIGTDALVMQFIADNGNVVYRYDIEREAK</sequence>
<dbReference type="CDD" id="cd07378">
    <property type="entry name" value="MPP_ACP5"/>
    <property type="match status" value="1"/>
</dbReference>
<dbReference type="EC" id="3.1.3.2" evidence="2 5"/>
<dbReference type="RefSeq" id="WP_006008603.1">
    <property type="nucleotide sequence ID" value="NZ_AUAV01000016.1"/>
</dbReference>
<dbReference type="Gene3D" id="3.60.21.10">
    <property type="match status" value="1"/>
</dbReference>
<dbReference type="STRING" id="1121922.GCA_000428905_02931"/>
<evidence type="ECO:0000259" key="8">
    <source>
        <dbReference type="Pfam" id="PF00149"/>
    </source>
</evidence>
<feature type="chain" id="PRO_5003897572" description="acid phosphatase" evidence="7">
    <location>
        <begin position="28"/>
        <end position="347"/>
    </location>
</feature>
<dbReference type="EMBL" id="BAEQ01000009">
    <property type="protein sequence ID" value="GAC27236.1"/>
    <property type="molecule type" value="Genomic_DNA"/>
</dbReference>
<accession>K6YTE7</accession>
<keyword evidence="4 5" id="KW-0378">Hydrolase</keyword>
<keyword evidence="5 6" id="KW-0408">Iron</keyword>
<feature type="binding site" evidence="6">
    <location>
        <position position="274"/>
    </location>
    <ligand>
        <name>Fe cation</name>
        <dbReference type="ChEBI" id="CHEBI:24875"/>
        <label>1</label>
    </ligand>
</feature>
<proteinExistence type="predicted"/>
<keyword evidence="10" id="KW-1185">Reference proteome</keyword>
<comment type="catalytic activity">
    <reaction evidence="1 5">
        <text>a phosphate monoester + H2O = an alcohol + phosphate</text>
        <dbReference type="Rhea" id="RHEA:15017"/>
        <dbReference type="ChEBI" id="CHEBI:15377"/>
        <dbReference type="ChEBI" id="CHEBI:30879"/>
        <dbReference type="ChEBI" id="CHEBI:43474"/>
        <dbReference type="ChEBI" id="CHEBI:67140"/>
        <dbReference type="EC" id="3.1.3.2"/>
    </reaction>
</comment>
<feature type="signal peptide" evidence="7">
    <location>
        <begin position="1"/>
        <end position="27"/>
    </location>
</feature>
<evidence type="ECO:0000256" key="4">
    <source>
        <dbReference type="ARBA" id="ARBA00022801"/>
    </source>
</evidence>
<feature type="domain" description="Calcineurin-like phosphoesterase" evidence="8">
    <location>
        <begin position="69"/>
        <end position="275"/>
    </location>
</feature>
<dbReference type="Proteomes" id="UP000006251">
    <property type="component" value="Unassembled WGS sequence"/>
</dbReference>
<evidence type="ECO:0000256" key="1">
    <source>
        <dbReference type="ARBA" id="ARBA00000032"/>
    </source>
</evidence>
<reference evidence="10" key="1">
    <citation type="journal article" date="2014" name="Environ. Microbiol.">
        <title>Comparative genomics of the marine bacterial genus Glaciecola reveals the high degree of genomic diversity and genomic characteristic for cold adaptation.</title>
        <authorList>
            <person name="Qin Q.L."/>
            <person name="Xie B.B."/>
            <person name="Yu Y."/>
            <person name="Shu Y.L."/>
            <person name="Rong J.C."/>
            <person name="Zhang Y.J."/>
            <person name="Zhao D.L."/>
            <person name="Chen X.L."/>
            <person name="Zhang X.Y."/>
            <person name="Chen B."/>
            <person name="Zhou B.C."/>
            <person name="Zhang Y.Z."/>
        </authorList>
    </citation>
    <scope>NUCLEOTIDE SEQUENCE [LARGE SCALE GENOMIC DNA]</scope>
    <source>
        <strain evidence="10">ACAM 615</strain>
    </source>
</reference>
<dbReference type="GO" id="GO:0003993">
    <property type="term" value="F:acid phosphatase activity"/>
    <property type="evidence" value="ECO:0007669"/>
    <property type="project" value="UniProtKB-UniRule"/>
</dbReference>
<dbReference type="InterPro" id="IPR051558">
    <property type="entry name" value="Metallophosphoesterase_PAP"/>
</dbReference>
<dbReference type="InterPro" id="IPR029052">
    <property type="entry name" value="Metallo-depent_PP-like"/>
</dbReference>
<feature type="binding site" evidence="6">
    <location>
        <position position="236"/>
    </location>
    <ligand>
        <name>Fe cation</name>
        <dbReference type="ChEBI" id="CHEBI:24875"/>
        <label>2</label>
    </ligand>
</feature>
<comment type="cofactor">
    <cofactor evidence="6">
        <name>Fe cation</name>
        <dbReference type="ChEBI" id="CHEBI:24875"/>
    </cofactor>
    <text evidence="6">Binds 2 iron ions per subunit.</text>
</comment>
<keyword evidence="3 7" id="KW-0732">Signal</keyword>
<protein>
    <recommendedName>
        <fullName evidence="2 5">acid phosphatase</fullName>
        <ecNumber evidence="2 5">3.1.3.2</ecNumber>
    </recommendedName>
</protein>
<dbReference type="OrthoDB" id="9809781at2"/>
<dbReference type="SUPFAM" id="SSF56300">
    <property type="entry name" value="Metallo-dependent phosphatases"/>
    <property type="match status" value="1"/>
</dbReference>
<feature type="binding site" evidence="6">
    <location>
        <position position="74"/>
    </location>
    <ligand>
        <name>Fe cation</name>
        <dbReference type="ChEBI" id="CHEBI:24875"/>
        <label>1</label>
    </ligand>
</feature>
<organism evidence="9 10">
    <name type="scientific">Brumicola pallidula DSM 14239 = ACAM 615</name>
    <dbReference type="NCBI Taxonomy" id="1121922"/>
    <lineage>
        <taxon>Bacteria</taxon>
        <taxon>Pseudomonadati</taxon>
        <taxon>Pseudomonadota</taxon>
        <taxon>Gammaproteobacteria</taxon>
        <taxon>Alteromonadales</taxon>
        <taxon>Alteromonadaceae</taxon>
        <taxon>Brumicola</taxon>
    </lineage>
</organism>
<feature type="binding site" evidence="6">
    <location>
        <position position="110"/>
    </location>
    <ligand>
        <name>Fe cation</name>
        <dbReference type="ChEBI" id="CHEBI:24875"/>
        <label>1</label>
    </ligand>
</feature>
<dbReference type="InterPro" id="IPR024927">
    <property type="entry name" value="Acid_PPase"/>
</dbReference>
<name>K6YTE7_9ALTE</name>
<evidence type="ECO:0000256" key="2">
    <source>
        <dbReference type="ARBA" id="ARBA00012646"/>
    </source>
</evidence>
<keyword evidence="6" id="KW-0479">Metal-binding</keyword>
<dbReference type="GO" id="GO:0046872">
    <property type="term" value="F:metal ion binding"/>
    <property type="evidence" value="ECO:0007669"/>
    <property type="project" value="UniProtKB-KW"/>
</dbReference>
<evidence type="ECO:0000313" key="9">
    <source>
        <dbReference type="EMBL" id="GAC27236.1"/>
    </source>
</evidence>
<comment type="caution">
    <text evidence="9">The sequence shown here is derived from an EMBL/GenBank/DDBJ whole genome shotgun (WGS) entry which is preliminary data.</text>
</comment>
<dbReference type="Pfam" id="PF00149">
    <property type="entry name" value="Metallophos"/>
    <property type="match status" value="1"/>
</dbReference>
<gene>
    <name evidence="9" type="ORF">GPAL_0356</name>
</gene>
<evidence type="ECO:0000256" key="7">
    <source>
        <dbReference type="SAM" id="SignalP"/>
    </source>
</evidence>
<feature type="binding site" evidence="6">
    <location>
        <position position="145"/>
    </location>
    <ligand>
        <name>Fe cation</name>
        <dbReference type="ChEBI" id="CHEBI:24875"/>
        <label>2</label>
    </ligand>
</feature>
<dbReference type="InterPro" id="IPR004843">
    <property type="entry name" value="Calcineurin-like_PHP"/>
</dbReference>
<dbReference type="PIRSF" id="PIRSF000898">
    <property type="entry name" value="Acid_Ptase_5"/>
    <property type="match status" value="1"/>
</dbReference>
<evidence type="ECO:0000256" key="3">
    <source>
        <dbReference type="ARBA" id="ARBA00022729"/>
    </source>
</evidence>